<evidence type="ECO:0000313" key="3">
    <source>
        <dbReference type="Proteomes" id="UP001172457"/>
    </source>
</evidence>
<dbReference type="InterPro" id="IPR025724">
    <property type="entry name" value="GAG-pre-integrase_dom"/>
</dbReference>
<dbReference type="SUPFAM" id="SSF53098">
    <property type="entry name" value="Ribonuclease H-like"/>
    <property type="match status" value="1"/>
</dbReference>
<dbReference type="GO" id="GO:0015074">
    <property type="term" value="P:DNA integration"/>
    <property type="evidence" value="ECO:0007669"/>
    <property type="project" value="InterPro"/>
</dbReference>
<keyword evidence="3" id="KW-1185">Reference proteome</keyword>
<dbReference type="Proteomes" id="UP001172457">
    <property type="component" value="Chromosome 1"/>
</dbReference>
<proteinExistence type="predicted"/>
<reference evidence="2" key="1">
    <citation type="submission" date="2023-03" db="EMBL/GenBank/DDBJ databases">
        <title>Chromosome-scale reference genome and RAD-based genetic map of yellow starthistle (Centaurea solstitialis) reveal putative structural variation and QTLs associated with invader traits.</title>
        <authorList>
            <person name="Reatini B."/>
            <person name="Cang F.A."/>
            <person name="Jiang Q."/>
            <person name="Mckibben M.T.W."/>
            <person name="Barker M.S."/>
            <person name="Rieseberg L.H."/>
            <person name="Dlugosch K.M."/>
        </authorList>
    </citation>
    <scope>NUCLEOTIDE SEQUENCE</scope>
    <source>
        <strain evidence="2">CAN-66</strain>
        <tissue evidence="2">Leaf</tissue>
    </source>
</reference>
<dbReference type="PANTHER" id="PTHR42648:SF27">
    <property type="entry name" value="RNA-DIRECTED DNA POLYMERASE"/>
    <property type="match status" value="1"/>
</dbReference>
<dbReference type="AlphaFoldDB" id="A0AA38WVM1"/>
<dbReference type="InterPro" id="IPR001584">
    <property type="entry name" value="Integrase_cat-core"/>
</dbReference>
<sequence>MAIGGGTAVITGRTTGQIAGRVVTANHRTTEAVIGNGGAVRFKPPKATAPPKPRLATVVVADPRDNRKTTTPPKPQRRWWWWSSRDASRTTDRLRQRRWWWRTLGLEESKPWAPTFKPQAERGEKTLRYRVVPTRVHPVQNDVCYYLLFTPEESLRLIMGKWKLTGQNFPVWKMHLDNVLDAQGKRYVIEKPISRPGCNAPEKDFAEYFKYMADEFDVMSILSFSTSPEFTADLRVRYCHEVVKNIENQVGFYKKSGKYLIMKEIYSLKLEKSQSVKDHLLEMRKLFKSLSCMGYKMVQEELVHLMWFSLTDEIRNTVSAYIGEPKRNVAKLHEDILASLEPKPAAPAELMDADWIDELGDLSCPECGSKDICAHSMDIDQLDIGLPDAPGIFIIDCLITSYESWVLDTGSGNHICNHLQGFNRRETLRKDRSNLRVGEGTMLVAEAVGSYSLSLPSGLVLELENSTLSNGLYVLNLQENKEVYHISKRSKEIEDQTYLWHCRLGHINKKRIETLQKGGLLGSFDFKPFDNCESCLFGKMTKQPFNKDNERASEMLGIIHTDVCGPFSHVARGGYRYFITFTDDFSRYGYVYLIRHKSEAFERFKEFQYEVQNQLDRKIKFLRSDRGGEYLSQEFDNHLMECGIVSQLTPPYTPQMNGVSERRNRTLLDMVRSMMCRRSSLPVSFWGHALETTAHILNKVPTKSVESVGNCRQKTNMHSGINTEFPNQKIQPKQGLDTITRGFRTIPYRIKFKRFPES</sequence>
<evidence type="ECO:0000313" key="2">
    <source>
        <dbReference type="EMBL" id="KAJ9567261.1"/>
    </source>
</evidence>
<dbReference type="PROSITE" id="PS50994">
    <property type="entry name" value="INTEGRASE"/>
    <property type="match status" value="1"/>
</dbReference>
<dbReference type="EMBL" id="JARYMX010000001">
    <property type="protein sequence ID" value="KAJ9567261.1"/>
    <property type="molecule type" value="Genomic_DNA"/>
</dbReference>
<organism evidence="2 3">
    <name type="scientific">Centaurea solstitialis</name>
    <name type="common">yellow star-thistle</name>
    <dbReference type="NCBI Taxonomy" id="347529"/>
    <lineage>
        <taxon>Eukaryota</taxon>
        <taxon>Viridiplantae</taxon>
        <taxon>Streptophyta</taxon>
        <taxon>Embryophyta</taxon>
        <taxon>Tracheophyta</taxon>
        <taxon>Spermatophyta</taxon>
        <taxon>Magnoliopsida</taxon>
        <taxon>eudicotyledons</taxon>
        <taxon>Gunneridae</taxon>
        <taxon>Pentapetalae</taxon>
        <taxon>asterids</taxon>
        <taxon>campanulids</taxon>
        <taxon>Asterales</taxon>
        <taxon>Asteraceae</taxon>
        <taxon>Carduoideae</taxon>
        <taxon>Cardueae</taxon>
        <taxon>Centaureinae</taxon>
        <taxon>Centaurea</taxon>
    </lineage>
</organism>
<dbReference type="GO" id="GO:0003676">
    <property type="term" value="F:nucleic acid binding"/>
    <property type="evidence" value="ECO:0007669"/>
    <property type="project" value="InterPro"/>
</dbReference>
<feature type="domain" description="Integrase catalytic" evidence="1">
    <location>
        <begin position="540"/>
        <end position="734"/>
    </location>
</feature>
<dbReference type="Pfam" id="PF13976">
    <property type="entry name" value="gag_pre-integrs"/>
    <property type="match status" value="1"/>
</dbReference>
<comment type="caution">
    <text evidence="2">The sequence shown here is derived from an EMBL/GenBank/DDBJ whole genome shotgun (WGS) entry which is preliminary data.</text>
</comment>
<accession>A0AA38WVM1</accession>
<dbReference type="Pfam" id="PF00665">
    <property type="entry name" value="rve"/>
    <property type="match status" value="1"/>
</dbReference>
<dbReference type="InterPro" id="IPR012337">
    <property type="entry name" value="RNaseH-like_sf"/>
</dbReference>
<gene>
    <name evidence="2" type="ORF">OSB04_003227</name>
</gene>
<dbReference type="PANTHER" id="PTHR42648">
    <property type="entry name" value="TRANSPOSASE, PUTATIVE-RELATED"/>
    <property type="match status" value="1"/>
</dbReference>
<dbReference type="GO" id="GO:0008233">
    <property type="term" value="F:peptidase activity"/>
    <property type="evidence" value="ECO:0007669"/>
    <property type="project" value="UniProtKB-KW"/>
</dbReference>
<evidence type="ECO:0000259" key="1">
    <source>
        <dbReference type="PROSITE" id="PS50994"/>
    </source>
</evidence>
<dbReference type="InterPro" id="IPR036397">
    <property type="entry name" value="RNaseH_sf"/>
</dbReference>
<dbReference type="Gene3D" id="3.30.420.10">
    <property type="entry name" value="Ribonuclease H-like superfamily/Ribonuclease H"/>
    <property type="match status" value="1"/>
</dbReference>
<name>A0AA38WVM1_9ASTR</name>
<dbReference type="GO" id="GO:0006508">
    <property type="term" value="P:proteolysis"/>
    <property type="evidence" value="ECO:0007669"/>
    <property type="project" value="UniProtKB-KW"/>
</dbReference>
<protein>
    <recommendedName>
        <fullName evidence="1">Integrase catalytic domain-containing protein</fullName>
    </recommendedName>
</protein>
<dbReference type="InterPro" id="IPR039537">
    <property type="entry name" value="Retrotran_Ty1/copia-like"/>
</dbReference>